<dbReference type="EMBL" id="JAESVA010000002">
    <property type="protein sequence ID" value="MCB8880128.1"/>
    <property type="molecule type" value="Genomic_DNA"/>
</dbReference>
<organism evidence="1 2">
    <name type="scientific">Acidisoma cellulosilyticum</name>
    <dbReference type="NCBI Taxonomy" id="2802395"/>
    <lineage>
        <taxon>Bacteria</taxon>
        <taxon>Pseudomonadati</taxon>
        <taxon>Pseudomonadota</taxon>
        <taxon>Alphaproteobacteria</taxon>
        <taxon>Acetobacterales</taxon>
        <taxon>Acidocellaceae</taxon>
        <taxon>Acidisoma</taxon>
    </lineage>
</organism>
<name>A0A964E3N4_9PROT</name>
<reference evidence="1 2" key="1">
    <citation type="journal article" date="2021" name="Microorganisms">
        <title>Acidisoma silvae sp. nov. and Acidisomacellulosilytica sp. nov., Two Acidophilic Bacteria Isolated from Decaying Wood, Hydrolyzing Cellulose and Producing Poly-3-hydroxybutyrate.</title>
        <authorList>
            <person name="Mieszkin S."/>
            <person name="Pouder E."/>
            <person name="Uroz S."/>
            <person name="Simon-Colin C."/>
            <person name="Alain K."/>
        </authorList>
    </citation>
    <scope>NUCLEOTIDE SEQUENCE [LARGE SCALE GENOMIC DNA]</scope>
    <source>
        <strain evidence="1 2">HW T5.17</strain>
    </source>
</reference>
<gene>
    <name evidence="1" type="ORF">ACELLULO517_07765</name>
</gene>
<protein>
    <submittedName>
        <fullName evidence="1">Uncharacterized protein</fullName>
    </submittedName>
</protein>
<proteinExistence type="predicted"/>
<dbReference type="RefSeq" id="WP_227306734.1">
    <property type="nucleotide sequence ID" value="NZ_JAESVA010000002.1"/>
</dbReference>
<keyword evidence="2" id="KW-1185">Reference proteome</keyword>
<evidence type="ECO:0000313" key="1">
    <source>
        <dbReference type="EMBL" id="MCB8880128.1"/>
    </source>
</evidence>
<comment type="caution">
    <text evidence="1">The sequence shown here is derived from an EMBL/GenBank/DDBJ whole genome shotgun (WGS) entry which is preliminary data.</text>
</comment>
<sequence length="236" mass="26323">MSGSGLGQPTGTTAFNPSLGESVLYAFSRCGIRRTALTAEHYADARMAANLIQSDWDNEQPNLWSVQEQTIQCVPGQTSYVVNPDTVLILDAFLRMNSGQPTQYDFFMTPVSRTEYISFPDKVTVGQPTVYWFDRLIEPTVTLWQPPSQGEWVFHFYGVNQLPDADLANAATLGLPFYFLKAFTDRLAAELAVSYAPDRAQALMMVADKSFLKAKNRNAENVPLQLAPALGDYYRI</sequence>
<dbReference type="AlphaFoldDB" id="A0A964E3N4"/>
<dbReference type="Proteomes" id="UP000721844">
    <property type="component" value="Unassembled WGS sequence"/>
</dbReference>
<evidence type="ECO:0000313" key="2">
    <source>
        <dbReference type="Proteomes" id="UP000721844"/>
    </source>
</evidence>
<accession>A0A964E3N4</accession>